<evidence type="ECO:0000256" key="1">
    <source>
        <dbReference type="ARBA" id="ARBA00004141"/>
    </source>
</evidence>
<dbReference type="FunFam" id="3.10.20.90:FF:000131">
    <property type="entry name" value="trans-2,3-enoyl-CoA reductase-like"/>
    <property type="match status" value="1"/>
</dbReference>
<evidence type="ECO:0000259" key="13">
    <source>
        <dbReference type="Pfam" id="PF21696"/>
    </source>
</evidence>
<dbReference type="GO" id="GO:0042761">
    <property type="term" value="P:very long-chain fatty acid biosynthetic process"/>
    <property type="evidence" value="ECO:0007669"/>
    <property type="project" value="TreeGrafter"/>
</dbReference>
<dbReference type="Gene3D" id="3.10.20.90">
    <property type="entry name" value="Phosphatidylinositol 3-kinase Catalytic Subunit, Chain A, domain 1"/>
    <property type="match status" value="1"/>
</dbReference>
<protein>
    <submittedName>
        <fullName evidence="14">Very-long-chain enoyl-CoA reductase</fullName>
    </submittedName>
</protein>
<feature type="transmembrane region" description="Helical" evidence="11">
    <location>
        <begin position="187"/>
        <end position="210"/>
    </location>
</feature>
<feature type="transmembrane region" description="Helical" evidence="11">
    <location>
        <begin position="156"/>
        <end position="175"/>
    </location>
</feature>
<dbReference type="Proteomes" id="UP001054837">
    <property type="component" value="Unassembled WGS sequence"/>
</dbReference>
<evidence type="ECO:0000256" key="5">
    <source>
        <dbReference type="ARBA" id="ARBA00022692"/>
    </source>
</evidence>
<dbReference type="InterPro" id="IPR001104">
    <property type="entry name" value="3-oxo-5_a-steroid_4-DH_C"/>
</dbReference>
<evidence type="ECO:0000259" key="12">
    <source>
        <dbReference type="Pfam" id="PF02544"/>
    </source>
</evidence>
<keyword evidence="5 11" id="KW-0812">Transmembrane</keyword>
<evidence type="ECO:0000256" key="9">
    <source>
        <dbReference type="ARBA" id="ARBA00023098"/>
    </source>
</evidence>
<name>A0AAV4WGF9_9ARAC</name>
<evidence type="ECO:0000256" key="7">
    <source>
        <dbReference type="ARBA" id="ARBA00022989"/>
    </source>
</evidence>
<keyword evidence="7 11" id="KW-1133">Transmembrane helix</keyword>
<keyword evidence="4" id="KW-0444">Lipid biosynthesis</keyword>
<gene>
    <name evidence="14" type="primary">TECR</name>
    <name evidence="14" type="ORF">CDAR_511971</name>
</gene>
<keyword evidence="8" id="KW-0560">Oxidoreductase</keyword>
<comment type="caution">
    <text evidence="14">The sequence shown here is derived from an EMBL/GenBank/DDBJ whole genome shotgun (WGS) entry which is preliminary data.</text>
</comment>
<dbReference type="PANTHER" id="PTHR10556:SF28">
    <property type="entry name" value="VERY-LONG-CHAIN ENOYL-COA REDUCTASE"/>
    <property type="match status" value="1"/>
</dbReference>
<evidence type="ECO:0000313" key="15">
    <source>
        <dbReference type="Proteomes" id="UP001054837"/>
    </source>
</evidence>
<dbReference type="InterPro" id="IPR039357">
    <property type="entry name" value="SRD5A/TECR"/>
</dbReference>
<evidence type="ECO:0000256" key="2">
    <source>
        <dbReference type="ARBA" id="ARBA00004240"/>
    </source>
</evidence>
<comment type="similarity">
    <text evidence="3">Belongs to the steroid 5-alpha reductase family.</text>
</comment>
<keyword evidence="6" id="KW-0256">Endoplasmic reticulum</keyword>
<dbReference type="GO" id="GO:0005783">
    <property type="term" value="C:endoplasmic reticulum"/>
    <property type="evidence" value="ECO:0007669"/>
    <property type="project" value="UniProtKB-SubCell"/>
</dbReference>
<keyword evidence="10 11" id="KW-0472">Membrane</keyword>
<evidence type="ECO:0000313" key="14">
    <source>
        <dbReference type="EMBL" id="GIY81737.1"/>
    </source>
</evidence>
<dbReference type="PROSITE" id="PS50244">
    <property type="entry name" value="S5A_REDUCTASE"/>
    <property type="match status" value="1"/>
</dbReference>
<dbReference type="InterPro" id="IPR049127">
    <property type="entry name" value="TECR-like_N"/>
</dbReference>
<comment type="subcellular location">
    <subcellularLocation>
        <location evidence="2">Endoplasmic reticulum</location>
    </subcellularLocation>
    <subcellularLocation>
        <location evidence="1">Membrane</location>
        <topology evidence="1">Multi-pass membrane protein</topology>
    </subcellularLocation>
</comment>
<dbReference type="EMBL" id="BPLQ01014668">
    <property type="protein sequence ID" value="GIY81737.1"/>
    <property type="molecule type" value="Genomic_DNA"/>
</dbReference>
<feature type="transmembrane region" description="Helical" evidence="11">
    <location>
        <begin position="231"/>
        <end position="250"/>
    </location>
</feature>
<dbReference type="PANTHER" id="PTHR10556">
    <property type="entry name" value="3-OXO-5-ALPHA-STEROID 4-DEHYDROGENASE"/>
    <property type="match status" value="1"/>
</dbReference>
<dbReference type="GO" id="GO:0016020">
    <property type="term" value="C:membrane"/>
    <property type="evidence" value="ECO:0007669"/>
    <property type="project" value="UniProtKB-SubCell"/>
</dbReference>
<accession>A0AAV4WGF9</accession>
<evidence type="ECO:0000256" key="4">
    <source>
        <dbReference type="ARBA" id="ARBA00022516"/>
    </source>
</evidence>
<evidence type="ECO:0000256" key="10">
    <source>
        <dbReference type="ARBA" id="ARBA00023136"/>
    </source>
</evidence>
<feature type="transmembrane region" description="Helical" evidence="11">
    <location>
        <begin position="270"/>
        <end position="290"/>
    </location>
</feature>
<dbReference type="Pfam" id="PF02544">
    <property type="entry name" value="Steroid_dh"/>
    <property type="match status" value="1"/>
</dbReference>
<feature type="domain" description="3-oxo-5-alpha-steroid 4-dehydrogenase C-terminal" evidence="12">
    <location>
        <begin position="151"/>
        <end position="262"/>
    </location>
</feature>
<evidence type="ECO:0000256" key="11">
    <source>
        <dbReference type="SAM" id="Phobius"/>
    </source>
</evidence>
<dbReference type="Pfam" id="PF21696">
    <property type="entry name" value="TECR_N"/>
    <property type="match status" value="1"/>
</dbReference>
<proteinExistence type="inferred from homology"/>
<sequence length="316" mass="35880">MEVEILQSNSSKPVAHLKDLSEATTVSDIKKQIHKLKKKLDPCRQALRLDPRGKFLSDNLALESIEFKGQNKQLYLKDLGPQIGWKTVFLFEYAGPLALYVATYLRPAFLYGADATKAINPVVHIAVVCWIFHYSKRLLETLFVHRFSHATMPLRNLFKNCSYYWLFGLYIGYYTNHPLYTAPACKMQIYTSLAAFILAEVGNLSIHLALRNLRPEGSTERKIPMATSNPFTWLFKYVSCPNYTYEVMAWVSFSLMTNCLPGKFPRGGSFFLSLAYIILSASWYSTLSLSSSRSSYNLSRAQAVVKAAIQIFVDVS</sequence>
<organism evidence="14 15">
    <name type="scientific">Caerostris darwini</name>
    <dbReference type="NCBI Taxonomy" id="1538125"/>
    <lineage>
        <taxon>Eukaryota</taxon>
        <taxon>Metazoa</taxon>
        <taxon>Ecdysozoa</taxon>
        <taxon>Arthropoda</taxon>
        <taxon>Chelicerata</taxon>
        <taxon>Arachnida</taxon>
        <taxon>Araneae</taxon>
        <taxon>Araneomorphae</taxon>
        <taxon>Entelegynae</taxon>
        <taxon>Araneoidea</taxon>
        <taxon>Araneidae</taxon>
        <taxon>Caerostris</taxon>
    </lineage>
</organism>
<keyword evidence="9" id="KW-0443">Lipid metabolism</keyword>
<feature type="domain" description="TECR-like N-terminal" evidence="13">
    <location>
        <begin position="1"/>
        <end position="78"/>
    </location>
</feature>
<evidence type="ECO:0000256" key="6">
    <source>
        <dbReference type="ARBA" id="ARBA00022824"/>
    </source>
</evidence>
<reference evidence="14 15" key="1">
    <citation type="submission" date="2021-06" db="EMBL/GenBank/DDBJ databases">
        <title>Caerostris darwini draft genome.</title>
        <authorList>
            <person name="Kono N."/>
            <person name="Arakawa K."/>
        </authorList>
    </citation>
    <scope>NUCLEOTIDE SEQUENCE [LARGE SCALE GENOMIC DNA]</scope>
</reference>
<dbReference type="AlphaFoldDB" id="A0AAV4WGF9"/>
<evidence type="ECO:0000256" key="8">
    <source>
        <dbReference type="ARBA" id="ARBA00023002"/>
    </source>
</evidence>
<evidence type="ECO:0000256" key="3">
    <source>
        <dbReference type="ARBA" id="ARBA00007742"/>
    </source>
</evidence>
<dbReference type="GO" id="GO:0016627">
    <property type="term" value="F:oxidoreductase activity, acting on the CH-CH group of donors"/>
    <property type="evidence" value="ECO:0007669"/>
    <property type="project" value="InterPro"/>
</dbReference>
<keyword evidence="15" id="KW-1185">Reference proteome</keyword>